<name>A0A8K1M4Z3_9VIRU</name>
<evidence type="ECO:0000313" key="1">
    <source>
        <dbReference type="EMBL" id="UBJ26216.1"/>
    </source>
</evidence>
<sequence length="379" mass="42542">MPTRNPRRRSFRSNVRAGMDPQYVAKAMRGLAKIAARQLAARAFSGTSSSNSNTLSGVNPLTTQHDFKVDYKRRKRTRKLRRRMRRGRKFTRRVVNSYMRATTSPKHVAKAAIYSLQTALGGSNFFGALLHTSDGNFTGDNPQADWREFFREGSSENAVGWDNIIDPSAPPQYPDIGRRNRAMRCNSSAMELTVRNTGSTPALVNVYRVVCKLNVPFVGFTIEQLYDHGFRYAGRITEVTQPVEGTGNDGLPPPLGMWDPQITSAHLVATPFQSSTFTKYFTIYRRTKYQLAPGEEFSLMLRDNRPKHIDMNRMRGNSFVKGLTHGYFVDFQGVPITVGDPITGTTTGAATLSVLKMVRYSLNMLPEKRTATSYDVQDA</sequence>
<proteinExistence type="predicted"/>
<dbReference type="EMBL" id="MZ556226">
    <property type="protein sequence ID" value="UBJ26216.1"/>
    <property type="molecule type" value="Genomic_DNA"/>
</dbReference>
<accession>A0A8K1M4Z3</accession>
<reference evidence="1" key="1">
    <citation type="submission" date="2021-07" db="EMBL/GenBank/DDBJ databases">
        <title>Communication and adaptive evolution of viruses within giant pandas and their associated organisms in a local ecological environment.</title>
        <authorList>
            <person name="Zhao M."/>
            <person name="Liu S."/>
            <person name="Zhang W."/>
        </authorList>
    </citation>
    <scope>NUCLEOTIDE SEQUENCE</scope>
    <source>
        <strain evidence="1">Rpf103envir01-8</strain>
    </source>
</reference>
<protein>
    <submittedName>
        <fullName evidence="1">Capsid protein</fullName>
    </submittedName>
</protein>
<organism evidence="1">
    <name type="scientific">Red panda feces-associated genomovirus</name>
    <dbReference type="NCBI Taxonomy" id="2863991"/>
    <lineage>
        <taxon>Viruses</taxon>
        <taxon>Monodnaviria</taxon>
        <taxon>Shotokuvirae</taxon>
        <taxon>Cressdnaviricota</taxon>
        <taxon>Repensiviricetes</taxon>
        <taxon>Geplafuvirales</taxon>
        <taxon>Genomoviridae</taxon>
    </lineage>
</organism>